<dbReference type="GO" id="GO:0006780">
    <property type="term" value="P:uroporphyrinogen III biosynthetic process"/>
    <property type="evidence" value="ECO:0007669"/>
    <property type="project" value="UniProtKB-UniRule"/>
</dbReference>
<evidence type="ECO:0000313" key="12">
    <source>
        <dbReference type="Proteomes" id="UP000247807"/>
    </source>
</evidence>
<evidence type="ECO:0000256" key="6">
    <source>
        <dbReference type="ARBA" id="ARBA00037589"/>
    </source>
</evidence>
<dbReference type="GO" id="GO:0004852">
    <property type="term" value="F:uroporphyrinogen-III synthase activity"/>
    <property type="evidence" value="ECO:0007669"/>
    <property type="project" value="UniProtKB-UniRule"/>
</dbReference>
<sequence length="266" mass="29308">MKHTEMTLTDKKIIITRAQEQTSEARAIFIKNGAEVFDLPSLVIGPPDDWAPLDDALKKISTFDWIIFSSANGVRNVEHRMQEMGLSLSEISKTIQIASVGRKTAALLSDIDAKISFVPPSFVADSLVEYFPQNPKGLKLFIPRVQTGGRSILSDSFKLKGAEVTEVAAYESSCPKDIPQKTIDALNSGKIDIIAFTSGKTVINTVSLLKKYFGENWLNLIEKIKLVSIGPQTTISCKNLIRKPDKEATPHDLEGLLQACLEINFS</sequence>
<evidence type="ECO:0000256" key="1">
    <source>
        <dbReference type="ARBA" id="ARBA00004772"/>
    </source>
</evidence>
<dbReference type="PANTHER" id="PTHR38042">
    <property type="entry name" value="UROPORPHYRINOGEN-III SYNTHASE, CHLOROPLASTIC"/>
    <property type="match status" value="1"/>
</dbReference>
<dbReference type="Gene3D" id="3.40.50.10090">
    <property type="match status" value="2"/>
</dbReference>
<dbReference type="PANTHER" id="PTHR38042:SF1">
    <property type="entry name" value="UROPORPHYRINOGEN-III SYNTHASE, CHLOROPLASTIC"/>
    <property type="match status" value="1"/>
</dbReference>
<keyword evidence="5 9" id="KW-0627">Porphyrin biosynthesis</keyword>
<evidence type="ECO:0000259" key="10">
    <source>
        <dbReference type="Pfam" id="PF02602"/>
    </source>
</evidence>
<keyword evidence="4 9" id="KW-0456">Lyase</keyword>
<evidence type="ECO:0000256" key="5">
    <source>
        <dbReference type="ARBA" id="ARBA00023244"/>
    </source>
</evidence>
<dbReference type="CDD" id="cd06578">
    <property type="entry name" value="HemD"/>
    <property type="match status" value="1"/>
</dbReference>
<organism evidence="11 12">
    <name type="scientific">Prochlorococcus marinus XMU1408</name>
    <dbReference type="NCBI Taxonomy" id="2213228"/>
    <lineage>
        <taxon>Bacteria</taxon>
        <taxon>Bacillati</taxon>
        <taxon>Cyanobacteriota</taxon>
        <taxon>Cyanophyceae</taxon>
        <taxon>Synechococcales</taxon>
        <taxon>Prochlorococcaceae</taxon>
        <taxon>Prochlorococcus</taxon>
    </lineage>
</organism>
<dbReference type="InterPro" id="IPR039793">
    <property type="entry name" value="UROS/Hem4"/>
</dbReference>
<evidence type="ECO:0000256" key="8">
    <source>
        <dbReference type="ARBA" id="ARBA00048617"/>
    </source>
</evidence>
<evidence type="ECO:0000256" key="3">
    <source>
        <dbReference type="ARBA" id="ARBA00013109"/>
    </source>
</evidence>
<dbReference type="OrthoDB" id="9815856at2"/>
<accession>A0A318R431</accession>
<comment type="function">
    <text evidence="6 9">Catalyzes cyclization of the linear tetrapyrrole, hydroxymethylbilane, to the macrocyclic uroporphyrinogen III.</text>
</comment>
<feature type="domain" description="Tetrapyrrole biosynthesis uroporphyrinogen III synthase" evidence="10">
    <location>
        <begin position="27"/>
        <end position="258"/>
    </location>
</feature>
<evidence type="ECO:0000313" key="11">
    <source>
        <dbReference type="EMBL" id="PYE03774.1"/>
    </source>
</evidence>
<evidence type="ECO:0000256" key="2">
    <source>
        <dbReference type="ARBA" id="ARBA00008133"/>
    </source>
</evidence>
<name>A0A318R431_PROMR</name>
<dbReference type="EC" id="4.2.1.75" evidence="3 9"/>
<dbReference type="Proteomes" id="UP000247807">
    <property type="component" value="Unassembled WGS sequence"/>
</dbReference>
<evidence type="ECO:0000256" key="4">
    <source>
        <dbReference type="ARBA" id="ARBA00023239"/>
    </source>
</evidence>
<dbReference type="InterPro" id="IPR003754">
    <property type="entry name" value="4pyrrol_synth_uPrphyn_synth"/>
</dbReference>
<comment type="catalytic activity">
    <reaction evidence="8 9">
        <text>hydroxymethylbilane = uroporphyrinogen III + H2O</text>
        <dbReference type="Rhea" id="RHEA:18965"/>
        <dbReference type="ChEBI" id="CHEBI:15377"/>
        <dbReference type="ChEBI" id="CHEBI:57308"/>
        <dbReference type="ChEBI" id="CHEBI:57845"/>
        <dbReference type="EC" id="4.2.1.75"/>
    </reaction>
</comment>
<proteinExistence type="inferred from homology"/>
<dbReference type="RefSeq" id="WP_158465848.1">
    <property type="nucleotide sequence ID" value="NZ_QJUE01000001.1"/>
</dbReference>
<reference evidence="11 12" key="1">
    <citation type="journal article" date="2018" name="Appl. Environ. Microbiol.">
        <title>Genome rearrangement shapes Prochlorococcus ecological adaptation.</title>
        <authorList>
            <person name="Yan W."/>
            <person name="Wei S."/>
            <person name="Wang Q."/>
            <person name="Xiao X."/>
            <person name="Zeng Q."/>
            <person name="Jiao N."/>
            <person name="Zhang R."/>
        </authorList>
    </citation>
    <scope>NUCLEOTIDE SEQUENCE [LARGE SCALE GENOMIC DNA]</scope>
    <source>
        <strain evidence="11 12">XMU1408</strain>
    </source>
</reference>
<dbReference type="EMBL" id="QJUE01000001">
    <property type="protein sequence ID" value="PYE03774.1"/>
    <property type="molecule type" value="Genomic_DNA"/>
</dbReference>
<protein>
    <recommendedName>
        <fullName evidence="7 9">Uroporphyrinogen-III synthase</fullName>
        <ecNumber evidence="3 9">4.2.1.75</ecNumber>
    </recommendedName>
</protein>
<gene>
    <name evidence="11" type="ORF">DNJ73_00900</name>
</gene>
<dbReference type="AlphaFoldDB" id="A0A318R431"/>
<evidence type="ECO:0000256" key="7">
    <source>
        <dbReference type="ARBA" id="ARBA00040167"/>
    </source>
</evidence>
<comment type="similarity">
    <text evidence="2 9">Belongs to the uroporphyrinogen-III synthase family.</text>
</comment>
<dbReference type="SUPFAM" id="SSF69618">
    <property type="entry name" value="HemD-like"/>
    <property type="match status" value="1"/>
</dbReference>
<evidence type="ECO:0000256" key="9">
    <source>
        <dbReference type="RuleBase" id="RU366031"/>
    </source>
</evidence>
<comment type="pathway">
    <text evidence="1 9">Porphyrin-containing compound metabolism; protoporphyrin-IX biosynthesis; coproporphyrinogen-III from 5-aminolevulinate: step 3/4.</text>
</comment>
<comment type="caution">
    <text evidence="11">The sequence shown here is derived from an EMBL/GenBank/DDBJ whole genome shotgun (WGS) entry which is preliminary data.</text>
</comment>
<dbReference type="InterPro" id="IPR036108">
    <property type="entry name" value="4pyrrol_syn_uPrphyn_synt_sf"/>
</dbReference>
<dbReference type="Pfam" id="PF02602">
    <property type="entry name" value="HEM4"/>
    <property type="match status" value="1"/>
</dbReference>
<dbReference type="GO" id="GO:0006782">
    <property type="term" value="P:protoporphyrinogen IX biosynthetic process"/>
    <property type="evidence" value="ECO:0007669"/>
    <property type="project" value="UniProtKB-UniRule"/>
</dbReference>